<dbReference type="PANTHER" id="PTHR31993:SF4">
    <property type="entry name" value="UBA-LIKE DOMAIN-CONTAINING PROTEIN"/>
    <property type="match status" value="1"/>
</dbReference>
<sequence length="103" mass="11724">MHDSNSQLHKDIKINQLIHVAGLKYDDAYALLKKAHWKYETALSMFFDENVVVKQPNDDKIDTNLLKNPSIQAPANTPVTPTNYNDAISMLSKMTTKPKRQDP</sequence>
<dbReference type="PANTHER" id="PTHR31993">
    <property type="entry name" value="UBA-LIKE DOMAIN-CONTAINING PROTEIN 2"/>
    <property type="match status" value="1"/>
</dbReference>
<evidence type="ECO:0000259" key="3">
    <source>
        <dbReference type="Pfam" id="PF22566"/>
    </source>
</evidence>
<keyword evidence="5" id="KW-1185">Reference proteome</keyword>
<reference evidence="4 5" key="1">
    <citation type="submission" date="2016-04" db="EMBL/GenBank/DDBJ databases">
        <title>The genome of Intoshia linei affirms orthonectids as highly simplified spiralians.</title>
        <authorList>
            <person name="Mikhailov K.V."/>
            <person name="Slusarev G.S."/>
            <person name="Nikitin M.A."/>
            <person name="Logacheva M.D."/>
            <person name="Penin A."/>
            <person name="Aleoshin V."/>
            <person name="Panchin Y.V."/>
        </authorList>
    </citation>
    <scope>NUCLEOTIDE SEQUENCE [LARGE SCALE GENOMIC DNA]</scope>
    <source>
        <strain evidence="4">Intl2013</strain>
        <tissue evidence="4">Whole animal</tissue>
    </source>
</reference>
<dbReference type="EMBL" id="LWCA01000994">
    <property type="protein sequence ID" value="OAF66238.1"/>
    <property type="molecule type" value="Genomic_DNA"/>
</dbReference>
<evidence type="ECO:0000256" key="2">
    <source>
        <dbReference type="SAM" id="MobiDB-lite"/>
    </source>
</evidence>
<evidence type="ECO:0000256" key="1">
    <source>
        <dbReference type="ARBA" id="ARBA00006090"/>
    </source>
</evidence>
<feature type="compositionally biased region" description="Polar residues" evidence="2">
    <location>
        <begin position="67"/>
        <end position="86"/>
    </location>
</feature>
<name>A0A177AW41_9BILA</name>
<dbReference type="InterPro" id="IPR009060">
    <property type="entry name" value="UBA-like_sf"/>
</dbReference>
<dbReference type="Pfam" id="PF22566">
    <property type="entry name" value="UBA_8"/>
    <property type="match status" value="1"/>
</dbReference>
<proteinExistence type="inferred from homology"/>
<protein>
    <recommendedName>
        <fullName evidence="3">UBA-like domain-containing protein</fullName>
    </recommendedName>
</protein>
<gene>
    <name evidence="4" type="ORF">A3Q56_06044</name>
</gene>
<feature type="domain" description="UBA-like" evidence="3">
    <location>
        <begin position="13"/>
        <end position="52"/>
    </location>
</feature>
<dbReference type="SUPFAM" id="SSF46934">
    <property type="entry name" value="UBA-like"/>
    <property type="match status" value="1"/>
</dbReference>
<dbReference type="OrthoDB" id="6093553at2759"/>
<dbReference type="InterPro" id="IPR039310">
    <property type="entry name" value="UBALD1/2"/>
</dbReference>
<comment type="similarity">
    <text evidence="1">Belongs to the UBALD family.</text>
</comment>
<evidence type="ECO:0000313" key="4">
    <source>
        <dbReference type="EMBL" id="OAF66238.1"/>
    </source>
</evidence>
<dbReference type="InterPro" id="IPR054109">
    <property type="entry name" value="UBA_8"/>
</dbReference>
<evidence type="ECO:0000313" key="5">
    <source>
        <dbReference type="Proteomes" id="UP000078046"/>
    </source>
</evidence>
<dbReference type="Gene3D" id="1.10.8.10">
    <property type="entry name" value="DNA helicase RuvA subunit, C-terminal domain"/>
    <property type="match status" value="1"/>
</dbReference>
<comment type="caution">
    <text evidence="4">The sequence shown here is derived from an EMBL/GenBank/DDBJ whole genome shotgun (WGS) entry which is preliminary data.</text>
</comment>
<accession>A0A177AW41</accession>
<dbReference type="AlphaFoldDB" id="A0A177AW41"/>
<dbReference type="Proteomes" id="UP000078046">
    <property type="component" value="Unassembled WGS sequence"/>
</dbReference>
<feature type="region of interest" description="Disordered" evidence="2">
    <location>
        <begin position="67"/>
        <end position="103"/>
    </location>
</feature>
<organism evidence="4 5">
    <name type="scientific">Intoshia linei</name>
    <dbReference type="NCBI Taxonomy" id="1819745"/>
    <lineage>
        <taxon>Eukaryota</taxon>
        <taxon>Metazoa</taxon>
        <taxon>Spiralia</taxon>
        <taxon>Lophotrochozoa</taxon>
        <taxon>Mesozoa</taxon>
        <taxon>Orthonectida</taxon>
        <taxon>Rhopaluridae</taxon>
        <taxon>Intoshia</taxon>
    </lineage>
</organism>